<feature type="binding site" evidence="10">
    <location>
        <position position="240"/>
    </location>
    <ligand>
        <name>Mn(2+)</name>
        <dbReference type="ChEBI" id="CHEBI:29035"/>
    </ligand>
</feature>
<evidence type="ECO:0000256" key="4">
    <source>
        <dbReference type="ARBA" id="ARBA00022801"/>
    </source>
</evidence>
<proteinExistence type="inferred from homology"/>
<dbReference type="GO" id="GO:0003677">
    <property type="term" value="F:DNA binding"/>
    <property type="evidence" value="ECO:0007669"/>
    <property type="project" value="UniProtKB-KW"/>
</dbReference>
<dbReference type="CDD" id="cd09634">
    <property type="entry name" value="Cas1_I-II-III"/>
    <property type="match status" value="1"/>
</dbReference>
<keyword evidence="4 10" id="KW-0378">Hydrolase</keyword>
<evidence type="ECO:0000313" key="12">
    <source>
        <dbReference type="Proteomes" id="UP000697998"/>
    </source>
</evidence>
<keyword evidence="2 10" id="KW-0479">Metal-binding</keyword>
<evidence type="ECO:0000256" key="6">
    <source>
        <dbReference type="ARBA" id="ARBA00023118"/>
    </source>
</evidence>
<evidence type="ECO:0000256" key="5">
    <source>
        <dbReference type="ARBA" id="ARBA00022842"/>
    </source>
</evidence>
<dbReference type="Gene3D" id="1.20.120.920">
    <property type="entry name" value="CRISPR-associated endonuclease Cas1, C-terminal domain"/>
    <property type="match status" value="1"/>
</dbReference>
<evidence type="ECO:0000256" key="1">
    <source>
        <dbReference type="ARBA" id="ARBA00022722"/>
    </source>
</evidence>
<dbReference type="InterPro" id="IPR042211">
    <property type="entry name" value="CRISPR-assoc_Cas1_N"/>
</dbReference>
<keyword evidence="7 10" id="KW-0238">DNA-binding</keyword>
<dbReference type="GO" id="GO:0046872">
    <property type="term" value="F:metal ion binding"/>
    <property type="evidence" value="ECO:0007669"/>
    <property type="project" value="UniProtKB-UniRule"/>
</dbReference>
<dbReference type="Proteomes" id="UP000697998">
    <property type="component" value="Unassembled WGS sequence"/>
</dbReference>
<feature type="binding site" evidence="10">
    <location>
        <position position="160"/>
    </location>
    <ligand>
        <name>Mn(2+)</name>
        <dbReference type="ChEBI" id="CHEBI:29035"/>
    </ligand>
</feature>
<comment type="subunit">
    <text evidence="9 10">Homodimer, forms a heterotetramer with a Cas2 homodimer.</text>
</comment>
<dbReference type="GO" id="GO:0016787">
    <property type="term" value="F:hydrolase activity"/>
    <property type="evidence" value="ECO:0007669"/>
    <property type="project" value="UniProtKB-KW"/>
</dbReference>
<name>A0A935Q5U0_9PROT</name>
<dbReference type="AlphaFoldDB" id="A0A935Q5U0"/>
<evidence type="ECO:0000256" key="2">
    <source>
        <dbReference type="ARBA" id="ARBA00022723"/>
    </source>
</evidence>
<accession>A0A935Q5U0</accession>
<dbReference type="InterPro" id="IPR050646">
    <property type="entry name" value="Cas1"/>
</dbReference>
<comment type="caution">
    <text evidence="11">The sequence shown here is derived from an EMBL/GenBank/DDBJ whole genome shotgun (WGS) entry which is preliminary data.</text>
</comment>
<comment type="cofactor">
    <cofactor evidence="10">
        <name>Mg(2+)</name>
        <dbReference type="ChEBI" id="CHEBI:18420"/>
    </cofactor>
    <cofactor evidence="10">
        <name>Mn(2+)</name>
        <dbReference type="ChEBI" id="CHEBI:29035"/>
    </cofactor>
</comment>
<keyword evidence="5 10" id="KW-0460">Magnesium</keyword>
<evidence type="ECO:0000256" key="9">
    <source>
        <dbReference type="ARBA" id="ARBA00038592"/>
    </source>
</evidence>
<organism evidence="11 12">
    <name type="scientific">Candidatus Accumulibacter proximus</name>
    <dbReference type="NCBI Taxonomy" id="2954385"/>
    <lineage>
        <taxon>Bacteria</taxon>
        <taxon>Pseudomonadati</taxon>
        <taxon>Pseudomonadota</taxon>
        <taxon>Betaproteobacteria</taxon>
        <taxon>Candidatus Accumulibacter</taxon>
    </lineage>
</organism>
<dbReference type="HAMAP" id="MF_01470">
    <property type="entry name" value="Cas1"/>
    <property type="match status" value="1"/>
</dbReference>
<dbReference type="NCBIfam" id="TIGR00287">
    <property type="entry name" value="cas1"/>
    <property type="match status" value="1"/>
</dbReference>
<dbReference type="PANTHER" id="PTHR34353:SF2">
    <property type="entry name" value="CRISPR-ASSOCIATED ENDONUCLEASE CAS1 1"/>
    <property type="match status" value="1"/>
</dbReference>
<keyword evidence="3 10" id="KW-0255">Endonuclease</keyword>
<reference evidence="11 12" key="1">
    <citation type="submission" date="2020-10" db="EMBL/GenBank/DDBJ databases">
        <title>Connecting structure to function with the recovery of over 1000 high-quality activated sludge metagenome-assembled genomes encoding full-length rRNA genes using long-read sequencing.</title>
        <authorList>
            <person name="Singleton C.M."/>
            <person name="Petriglieri F."/>
            <person name="Kristensen J.M."/>
            <person name="Kirkegaard R.H."/>
            <person name="Michaelsen T.Y."/>
            <person name="Andersen M.H."/>
            <person name="Karst S.M."/>
            <person name="Dueholm M.S."/>
            <person name="Nielsen P.H."/>
            <person name="Albertsen M."/>
        </authorList>
    </citation>
    <scope>NUCLEOTIDE SEQUENCE [LARGE SCALE GENOMIC DNA]</scope>
    <source>
        <strain evidence="11">EsbW_18-Q3-R4-48_BATAC.285</strain>
    </source>
</reference>
<dbReference type="EC" id="3.1.-.-" evidence="10"/>
<keyword evidence="6 10" id="KW-0051">Antiviral defense</keyword>
<comment type="similarity">
    <text evidence="10">Belongs to the CRISPR-associated endonuclease Cas1 family.</text>
</comment>
<dbReference type="PANTHER" id="PTHR34353">
    <property type="entry name" value="CRISPR-ASSOCIATED ENDONUCLEASE CAS1 1"/>
    <property type="match status" value="1"/>
</dbReference>
<evidence type="ECO:0000256" key="8">
    <source>
        <dbReference type="ARBA" id="ARBA00023211"/>
    </source>
</evidence>
<gene>
    <name evidence="10 11" type="primary">cas1</name>
    <name evidence="11" type="ORF">IPJ27_24805</name>
</gene>
<evidence type="ECO:0000313" key="11">
    <source>
        <dbReference type="EMBL" id="MBK7677700.1"/>
    </source>
</evidence>
<dbReference type="Gene3D" id="3.100.10.20">
    <property type="entry name" value="CRISPR-associated endonuclease Cas1, N-terminal domain"/>
    <property type="match status" value="1"/>
</dbReference>
<evidence type="ECO:0000256" key="7">
    <source>
        <dbReference type="ARBA" id="ARBA00023125"/>
    </source>
</evidence>
<keyword evidence="8 10" id="KW-0464">Manganese</keyword>
<dbReference type="GO" id="GO:0043571">
    <property type="term" value="P:maintenance of CRISPR repeat elements"/>
    <property type="evidence" value="ECO:0007669"/>
    <property type="project" value="UniProtKB-UniRule"/>
</dbReference>
<dbReference type="EMBL" id="JADJMH010000040">
    <property type="protein sequence ID" value="MBK7677700.1"/>
    <property type="molecule type" value="Genomic_DNA"/>
</dbReference>
<dbReference type="GO" id="GO:0051607">
    <property type="term" value="P:defense response to virus"/>
    <property type="evidence" value="ECO:0007669"/>
    <property type="project" value="UniProtKB-UniRule"/>
</dbReference>
<dbReference type="GO" id="GO:0004519">
    <property type="term" value="F:endonuclease activity"/>
    <property type="evidence" value="ECO:0007669"/>
    <property type="project" value="UniProtKB-UniRule"/>
</dbReference>
<dbReference type="Pfam" id="PF01867">
    <property type="entry name" value="Cas_Cas1"/>
    <property type="match status" value="1"/>
</dbReference>
<feature type="binding site" evidence="10">
    <location>
        <position position="225"/>
    </location>
    <ligand>
        <name>Mn(2+)</name>
        <dbReference type="ChEBI" id="CHEBI:29035"/>
    </ligand>
</feature>
<sequence length="343" mass="37001">MTSLYVDRRGVTLKADGEALVFYENGERIGTVPLAPLSRVFMRGDVTLSSALLGKLGERGIGVVVLSGRKAVPTMLLGRPHNDASRRVAQYRLSLDSDFCLRFSRAIVEAKLRAQAAFLAERRDSEPHSRYLLTLVLKRLASSIAAVDQQSSTASLRGLEGAGAAAYFEGFADLLPDRLKFSGRNRRPPRDPVNAMLSLGYTLLHAEAVLALYGTGLDPFIGFYHGLDFGRESLACDLVEPLRVEVDQHALMLFRSEKLRPEDFSTTESGCLLGKAGRARFYGEWEPLAARLRKLLAESVADVASAIVAAGAVDAPCSQAIDDPAADVAAETDELAAAGDDGF</sequence>
<evidence type="ECO:0000256" key="3">
    <source>
        <dbReference type="ARBA" id="ARBA00022759"/>
    </source>
</evidence>
<evidence type="ECO:0000256" key="10">
    <source>
        <dbReference type="HAMAP-Rule" id="MF_01470"/>
    </source>
</evidence>
<comment type="function">
    <text evidence="10">CRISPR (clustered regularly interspaced short palindromic repeat), is an adaptive immune system that provides protection against mobile genetic elements (viruses, transposable elements and conjugative plasmids). CRISPR clusters contain spacers, sequences complementary to antecedent mobile elements, and target invading nucleic acids. CRISPR clusters are transcribed and processed into CRISPR RNA (crRNA). Acts as a dsDNA endonuclease. Involved in the integration of spacer DNA into the CRISPR cassette.</text>
</comment>
<protein>
    <recommendedName>
        <fullName evidence="10">CRISPR-associated endonuclease Cas1</fullName>
        <ecNumber evidence="10">3.1.-.-</ecNumber>
    </recommendedName>
</protein>
<dbReference type="InterPro" id="IPR002729">
    <property type="entry name" value="CRISPR-assoc_Cas1"/>
</dbReference>
<dbReference type="InterPro" id="IPR042206">
    <property type="entry name" value="CRISPR-assoc_Cas1_C"/>
</dbReference>
<keyword evidence="1 10" id="KW-0540">Nuclease</keyword>